<comment type="caution">
    <text evidence="1">The sequence shown here is derived from an EMBL/GenBank/DDBJ whole genome shotgun (WGS) entry which is preliminary data.</text>
</comment>
<protein>
    <submittedName>
        <fullName evidence="1">Chitin synthase</fullName>
    </submittedName>
</protein>
<name>A0A9K3LBC4_9STRA</name>
<accession>A0A9K3LBC4</accession>
<dbReference type="Proteomes" id="UP000693970">
    <property type="component" value="Unassembled WGS sequence"/>
</dbReference>
<keyword evidence="2" id="KW-1185">Reference proteome</keyword>
<gene>
    <name evidence="1" type="ORF">IV203_015753</name>
</gene>
<evidence type="ECO:0000313" key="1">
    <source>
        <dbReference type="EMBL" id="KAG7359164.1"/>
    </source>
</evidence>
<proteinExistence type="predicted"/>
<reference evidence="1" key="1">
    <citation type="journal article" date="2021" name="Sci. Rep.">
        <title>Diploid genomic architecture of Nitzschia inconspicua, an elite biomass production diatom.</title>
        <authorList>
            <person name="Oliver A."/>
            <person name="Podell S."/>
            <person name="Pinowska A."/>
            <person name="Traller J.C."/>
            <person name="Smith S.R."/>
            <person name="McClure R."/>
            <person name="Beliaev A."/>
            <person name="Bohutskyi P."/>
            <person name="Hill E.A."/>
            <person name="Rabines A."/>
            <person name="Zheng H."/>
            <person name="Allen L.Z."/>
            <person name="Kuo A."/>
            <person name="Grigoriev I.V."/>
            <person name="Allen A.E."/>
            <person name="Hazlebeck D."/>
            <person name="Allen E.E."/>
        </authorList>
    </citation>
    <scope>NUCLEOTIDE SEQUENCE</scope>
    <source>
        <strain evidence="1">Hildebrandi</strain>
    </source>
</reference>
<organism evidence="1 2">
    <name type="scientific">Nitzschia inconspicua</name>
    <dbReference type="NCBI Taxonomy" id="303405"/>
    <lineage>
        <taxon>Eukaryota</taxon>
        <taxon>Sar</taxon>
        <taxon>Stramenopiles</taxon>
        <taxon>Ochrophyta</taxon>
        <taxon>Bacillariophyta</taxon>
        <taxon>Bacillariophyceae</taxon>
        <taxon>Bacillariophycidae</taxon>
        <taxon>Bacillariales</taxon>
        <taxon>Bacillariaceae</taxon>
        <taxon>Nitzschia</taxon>
    </lineage>
</organism>
<dbReference type="EMBL" id="JAGRRH010000014">
    <property type="protein sequence ID" value="KAG7359164.1"/>
    <property type="molecule type" value="Genomic_DNA"/>
</dbReference>
<evidence type="ECO:0000313" key="2">
    <source>
        <dbReference type="Proteomes" id="UP000693970"/>
    </source>
</evidence>
<reference evidence="1" key="2">
    <citation type="submission" date="2021-04" db="EMBL/GenBank/DDBJ databases">
        <authorList>
            <person name="Podell S."/>
        </authorList>
    </citation>
    <scope>NUCLEOTIDE SEQUENCE</scope>
    <source>
        <strain evidence="1">Hildebrandi</strain>
    </source>
</reference>
<sequence length="3397" mass="399373">MYLRRFSSLLVLNTTKRSRDGIKRKLYRPYDFSPHVCRRTEAERVFLTVYQALSCGPKSMYLRRFLSLLVLNTTKRSRDGIKRKLYRPYDFSPHVCRLTEAERVFLTAYQALSCGPKSMHLRRFSSLLVLNTTERSRDGIKRKLYRPYDFSPHVRRLTEAEKVFLTVSQTLSCGPKSMYLRRFSSLLVLNTTKRSRDGIKRKLYRPYDFSPHVCRLTEAERVLLTAYQALSCGPKSMHHRRFSSLLVLNTTKRSRDGIKRKLYRPYDFSPHVCRLTEAERVLLTAYQALSCGPKSMHHRRFSSLLVLNTTKRSRDGIKRKLYRPYDFSPHVRRLTEAERVLLTAYQALSCGPKSMHHRRFSSLLVLNTTKRSRDGIKRKLYRPYDFSPHVCRLTEAERVFLTVYQALSCGPKSMYLRRFSSLLVLNTTERSRDGIKRKLYRPYDFSPHVCRLTEAERVFLTVYQALSCGPKSMYLRRFSSLLVLNTTERSRDGIKRKLYRPYDFSPHVCRLTEAERVFLTVYQALSCGPKSMYLRRFSSLLVLNTTERSRDGTKRKLYRQYDFSPHVCRLTEAEKVFLTVSQALSCGPKSMYLRRFSSLLVLNTTKRSRDGIKRKLYRPYDFSPHVCRLTEAERVFLTVYQALSCGPKSMYLRRFSSLLVLNTTERSRDGIKRKLYRPYDFSPHVCRLTEAERVFLTVYQALSCGPKSMYLRRFSSLLVLNTTERSRDGIKRKLYRPYDFSPHVCRRTEDERVLLTAYQALSCGPKSMYLRRFSSLLVLNTTERSRDGIKRKLYRPYDFSPHVCRLTEAERVFLTVYQALSCGPKSMYLRRFSSLLVLNTTERSRDGIKRKLYRPYDFSPHVCRRTEDERVLLTAYQALSCGPKSMYLRRFSSLLVLNTTKRSRDGIKRKLYRPYDFSPHVCRLTEAERVFLTVYQALSCGPKSMYLRRFSSLLVLNTTERSRDGIKRKLYRPYDFSPHVCRLTEAERVFLTVYQALSCGPKSMYLRRFSSLLVLNTTERSRDGIKRKLYRPYDFSPHVCRRTEDERVLLTAYQALSCGPKSMYLRRFSSLLVLNTTKRSRDGIKRKLYRPYDFSPHVCRLTEAERVFLTVYQALSCGPKSMYLRRFLSLLVLNTTERSRDGIKRKLYRQYDFSPHVCRLTEAERVFLTVSQALSCGPKSMYLRRFSSLLVLNTTERSRDGIKRKLYRPYDFSPHVRRLTEAEKVFLTVSQTLSCGPKSMYLRRFSSLLVLNTTERSRDGIKRKLYRPYDFSPHVRRLTEAERVLLTAYQALSCGPKSMHHRRFSSLLVLNTTKRSRDGIKRKLYRPYDFSPHVCRLTEAERVFLTVYQALSCGPKSMYLRRFLSLLVLNTTKRSRDGIKRKLYRPYDFSPHVCRLTEAERVFLTVYQALSCGPKSMYLRRFLSLLVLNTTERSRDGIKRKLYRPYDFSPHVCRLTEAERVFLTVSQALSCGPKSMYLRRFSSLLVLNTTERSRDGIKRKLYRPYDFSPHVCRLTEAERVLLTAYQALSCGPKSMHHRRFSSLLVLNTTKRSRDGIKRKLYRPYDFSPHVRRLTEAERVLLTAYQALSCGPKSMHHRRFSSLLVLNTTKRSRDGIKRKLYRQYDFSPHVCRLTEAEKVFLTVSQALSCGPKSMYLRRFSSLLVLNTTKRSRDGIKRKLYRPYDFSPHVCRLTEAERVFLTVYQALSCGPKSMYLRRFSSLLVLNTTERSRDGIKRKLYRPYDFSPHVCRLTEAERVFLTVYQALSCGPKSMYLRRFSSLLVLNTTERSRDGIKRKLYRPYDFSPHVCRLTEAERVLLTAYQALSCGPKSMHHRRFSSLLVLNTTKRSRDGIKRKLYRPYDFSPHVRRLTEAERVLLTAYQALSCGPKSMHHRRFSSLLVLNTTKRSRDGIKRKLYRPYDFSPHVCRLTEAERVFLTVYQALSCGPKSMYLRRFSSLLVLNTTERSRDGIKRKLYRPYDFSPHVCRLTEAERVFLTVYQALSCGPKSMYLRRFSSLLVLNTTERSRDGIKRKLYRPYDFSPHVCRLTEAERVFLTVYQALSCGPKSMYLRRFSSLLVLNTTERSRDGTKRKLYRQYDFSPHVCRLTEAEKVFLTVSQALSCGPKSMYLRRFSSLLVLNTTKRSRDGIKRKLYRPYDFSPHVCRLTEAERVFLTVYQALSCGPKSMYLRRFSSLLVLNTTKRSRDGIKRKLYRPYDFSPHVCRLTEAERVFLTVYQALSCGPKSMYLRRFSSLLVLNTTERSRDGIKRKLYRPYDFSPHVCRLTEAERVFLTVYQALSCGPKSMYLRRFSSLLVLNTTKRSRDGIKRKLYRPYDFSPHVCRLTEAERVLLTAYQALSCGPKSMHHRRFSSLLVLNTTKRSRDGIKRKLYRPYDFSPHVCRLTEAERVFLTVYQALSCGPKSMYLRRFSSLLVLNTTERSRDGIKRKLYRPYDFSPHVCRLTEAERVFLTVYQALSCGPKSMYLRRFSSLLVLNTTKRSRDGIKRKLYRPYDFSPHVCRLTEAERVFLTVYQALSCGPKSMYLRRFSSLLVLNTTERSRDGTKRKLYRQYDFSPHVCRLTEAEKVFLTVSQALSCGPKSMYLRRFSSLLVLNTTKRSRDGIKRKLYRPYDFSPHVCRLTEAERVFLTVYQALSCGPKSMYLRRFLSLLVLNTTERSRDGIKRKLYRPYDFSPHVCRLTEAERVFLTVYQALSCGPKSMYLRRFSSLLVLNTTERSRDGIKRKLYRPYDFSPHVCRLTEAERVLLTAYQALSCGPKSMHHRRFSSLLVLNTTKRSRDGIKRKLYRPYDFSPHVRRLTEAERVLLTAYQALSCGPKSMHHRRFSSLLVLNTTKRSRDGIKRKLYRQYDFSPHVCRLTEAEKVFLTVSQALSCGPKSMYLRRFSSLLVLNTTKRSRDGIKRKLYRPYDFSPHVCRLTEAERVFLTVYQALSCGPKSMYLRRFSSLLVLNTTERSRDGIKRKLYRPYDFSPHVCRLTEAERVFLTVYQALSCGPKSMYLRRFSSLLVLNTTERSRDGIKRKLYRPYDFSPHVCRLTEAERVLLTAYQALSCGPKSMHHRRFSSLLVLNTTKRSRDGIKRKLYRPYDFSPHVRRLTEAERVLLTAYQALSCGPKSMHHRRFSSLLVLNTTKRSRDGIKRKLYRPYDFSPHVCRLTEAERVFLTVYQALSCGPKSMYLRRFSSLLVLNTTERSRDGIKRKLYRPYDFSPHVCRLTEAERVFLTVYQALSCGPKSMYLRRFSSLLVLNTTERSRDGIKRKLYRPYDFSPHVCRLTEAERVFLTVYQALSCGPKSMYLRRFSSLLVLNTTERSRDGTKRKLYRQYDFSPHVCRLTEAEKVFLTVSQALSCGPKSMYLRRFSSLLVLNTTKRSRDGIKRTFHRPIHVIS</sequence>